<dbReference type="SUPFAM" id="SSF51735">
    <property type="entry name" value="NAD(P)-binding Rossmann-fold domains"/>
    <property type="match status" value="1"/>
</dbReference>
<dbReference type="FunFam" id="3.40.50.720:FF:000084">
    <property type="entry name" value="Short-chain dehydrogenase reductase"/>
    <property type="match status" value="1"/>
</dbReference>
<dbReference type="PROSITE" id="PS00061">
    <property type="entry name" value="ADH_SHORT"/>
    <property type="match status" value="1"/>
</dbReference>
<dbReference type="Gene3D" id="3.40.50.720">
    <property type="entry name" value="NAD(P)-binding Rossmann-like Domain"/>
    <property type="match status" value="1"/>
</dbReference>
<keyword evidence="3" id="KW-0560">Oxidoreductase</keyword>
<dbReference type="InterPro" id="IPR036291">
    <property type="entry name" value="NAD(P)-bd_dom_sf"/>
</dbReference>
<dbReference type="PANTHER" id="PTHR43639:SF1">
    <property type="entry name" value="SHORT-CHAIN DEHYDROGENASE_REDUCTASE FAMILY PROTEIN"/>
    <property type="match status" value="1"/>
</dbReference>
<evidence type="ECO:0000256" key="2">
    <source>
        <dbReference type="ARBA" id="ARBA00022857"/>
    </source>
</evidence>
<keyword evidence="5" id="KW-1185">Reference proteome</keyword>
<protein>
    <submittedName>
        <fullName evidence="4">Short-chain dehydrogenase/reductase SDR</fullName>
    </submittedName>
</protein>
<proteinExistence type="inferred from homology"/>
<keyword evidence="2" id="KW-0521">NADP</keyword>
<dbReference type="GO" id="GO:0016491">
    <property type="term" value="F:oxidoreductase activity"/>
    <property type="evidence" value="ECO:0007669"/>
    <property type="project" value="UniProtKB-KW"/>
</dbReference>
<gene>
    <name evidence="4" type="ORF">M427DRAFT_118786</name>
</gene>
<dbReference type="OMA" id="NMGSINW"/>
<dbReference type="CDD" id="cd05233">
    <property type="entry name" value="SDR_c"/>
    <property type="match status" value="1"/>
</dbReference>
<evidence type="ECO:0000256" key="1">
    <source>
        <dbReference type="ARBA" id="ARBA00006484"/>
    </source>
</evidence>
<evidence type="ECO:0000313" key="4">
    <source>
        <dbReference type="EMBL" id="KXS21771.1"/>
    </source>
</evidence>
<dbReference type="InterPro" id="IPR020904">
    <property type="entry name" value="Sc_DH/Rdtase_CS"/>
</dbReference>
<accession>A0A139AYE9</accession>
<organism evidence="4 5">
    <name type="scientific">Gonapodya prolifera (strain JEL478)</name>
    <name type="common">Monoblepharis prolifera</name>
    <dbReference type="NCBI Taxonomy" id="1344416"/>
    <lineage>
        <taxon>Eukaryota</taxon>
        <taxon>Fungi</taxon>
        <taxon>Fungi incertae sedis</taxon>
        <taxon>Chytridiomycota</taxon>
        <taxon>Chytridiomycota incertae sedis</taxon>
        <taxon>Monoblepharidomycetes</taxon>
        <taxon>Monoblepharidales</taxon>
        <taxon>Gonapodyaceae</taxon>
        <taxon>Gonapodya</taxon>
    </lineage>
</organism>
<name>A0A139AYE9_GONPJ</name>
<dbReference type="PRINTS" id="PR00080">
    <property type="entry name" value="SDRFAMILY"/>
</dbReference>
<dbReference type="InterPro" id="IPR002347">
    <property type="entry name" value="SDR_fam"/>
</dbReference>
<dbReference type="EMBL" id="KQ965732">
    <property type="protein sequence ID" value="KXS21771.1"/>
    <property type="molecule type" value="Genomic_DNA"/>
</dbReference>
<reference evidence="4 5" key="1">
    <citation type="journal article" date="2015" name="Genome Biol. Evol.">
        <title>Phylogenomic analyses indicate that early fungi evolved digesting cell walls of algal ancestors of land plants.</title>
        <authorList>
            <person name="Chang Y."/>
            <person name="Wang S."/>
            <person name="Sekimoto S."/>
            <person name="Aerts A.L."/>
            <person name="Choi C."/>
            <person name="Clum A."/>
            <person name="LaButti K.M."/>
            <person name="Lindquist E.A."/>
            <person name="Yee Ngan C."/>
            <person name="Ohm R.A."/>
            <person name="Salamov A.A."/>
            <person name="Grigoriev I.V."/>
            <person name="Spatafora J.W."/>
            <person name="Berbee M.L."/>
        </authorList>
    </citation>
    <scope>NUCLEOTIDE SEQUENCE [LARGE SCALE GENOMIC DNA]</scope>
    <source>
        <strain evidence="4 5">JEL478</strain>
    </source>
</reference>
<evidence type="ECO:0000313" key="5">
    <source>
        <dbReference type="Proteomes" id="UP000070544"/>
    </source>
</evidence>
<sequence>MTSSSYPSLRDRRVFITGGATGIGAAIVESFAAQGAKVAFIDIAEAEGHALCDRLSPRPWFKKVDVTDIQALQTAIREASSDLGDFHVLVNNVANDDRHKLEDVTPEYYDNRIAINQRPATFTIQSVVPGMKRLGGGSIINLGSVGWQSKTGDYVCYAVAKSSTDGLTRGLARPLGKDKIRINTVTPGCVTTERQKKLWLTPEAVASINAAQCLQLEVLPQDIANMVLYLASDDSRACTAQEFRVDAGFI</sequence>
<evidence type="ECO:0000256" key="3">
    <source>
        <dbReference type="ARBA" id="ARBA00023002"/>
    </source>
</evidence>
<dbReference type="PANTHER" id="PTHR43639">
    <property type="entry name" value="OXIDOREDUCTASE, SHORT-CHAIN DEHYDROGENASE/REDUCTASE FAMILY (AFU_ORTHOLOGUE AFUA_5G02870)"/>
    <property type="match status" value="1"/>
</dbReference>
<comment type="similarity">
    <text evidence="1">Belongs to the short-chain dehydrogenases/reductases (SDR) family.</text>
</comment>
<dbReference type="PRINTS" id="PR00081">
    <property type="entry name" value="GDHRDH"/>
</dbReference>
<dbReference type="Pfam" id="PF13561">
    <property type="entry name" value="adh_short_C2"/>
    <property type="match status" value="1"/>
</dbReference>
<dbReference type="OrthoDB" id="294295at2759"/>
<dbReference type="AlphaFoldDB" id="A0A139AYE9"/>
<dbReference type="Proteomes" id="UP000070544">
    <property type="component" value="Unassembled WGS sequence"/>
</dbReference>
<dbReference type="STRING" id="1344416.A0A139AYE9"/>